<dbReference type="Gramene" id="PNW86238">
    <property type="protein sequence ID" value="PNW86238"/>
    <property type="gene ID" value="CHLRE_02g078316v5"/>
</dbReference>
<dbReference type="EMBL" id="CM008963">
    <property type="protein sequence ID" value="PNW86238.1"/>
    <property type="molecule type" value="Genomic_DNA"/>
</dbReference>
<reference evidence="2 3" key="1">
    <citation type="journal article" date="2007" name="Science">
        <title>The Chlamydomonas genome reveals the evolution of key animal and plant functions.</title>
        <authorList>
            <person name="Merchant S.S."/>
            <person name="Prochnik S.E."/>
            <person name="Vallon O."/>
            <person name="Harris E.H."/>
            <person name="Karpowicz S.J."/>
            <person name="Witman G.B."/>
            <person name="Terry A."/>
            <person name="Salamov A."/>
            <person name="Fritz-Laylin L.K."/>
            <person name="Marechal-Drouard L."/>
            <person name="Marshall W.F."/>
            <person name="Qu L.H."/>
            <person name="Nelson D.R."/>
            <person name="Sanderfoot A.A."/>
            <person name="Spalding M.H."/>
            <person name="Kapitonov V.V."/>
            <person name="Ren Q."/>
            <person name="Ferris P."/>
            <person name="Lindquist E."/>
            <person name="Shapiro H."/>
            <person name="Lucas S.M."/>
            <person name="Grimwood J."/>
            <person name="Schmutz J."/>
            <person name="Cardol P."/>
            <person name="Cerutti H."/>
            <person name="Chanfreau G."/>
            <person name="Chen C.L."/>
            <person name="Cognat V."/>
            <person name="Croft M.T."/>
            <person name="Dent R."/>
            <person name="Dutcher S."/>
            <person name="Fernandez E."/>
            <person name="Fukuzawa H."/>
            <person name="Gonzalez-Ballester D."/>
            <person name="Gonzalez-Halphen D."/>
            <person name="Hallmann A."/>
            <person name="Hanikenne M."/>
            <person name="Hippler M."/>
            <person name="Inwood W."/>
            <person name="Jabbari K."/>
            <person name="Kalanon M."/>
            <person name="Kuras R."/>
            <person name="Lefebvre P.A."/>
            <person name="Lemaire S.D."/>
            <person name="Lobanov A.V."/>
            <person name="Lohr M."/>
            <person name="Manuell A."/>
            <person name="Meier I."/>
            <person name="Mets L."/>
            <person name="Mittag M."/>
            <person name="Mittelmeier T."/>
            <person name="Moroney J.V."/>
            <person name="Moseley J."/>
            <person name="Napoli C."/>
            <person name="Nedelcu A.M."/>
            <person name="Niyogi K."/>
            <person name="Novoselov S.V."/>
            <person name="Paulsen I.T."/>
            <person name="Pazour G."/>
            <person name="Purton S."/>
            <person name="Ral J.P."/>
            <person name="Riano-Pachon D.M."/>
            <person name="Riekhof W."/>
            <person name="Rymarquis L."/>
            <person name="Schroda M."/>
            <person name="Stern D."/>
            <person name="Umen J."/>
            <person name="Willows R."/>
            <person name="Wilson N."/>
            <person name="Zimmer S.L."/>
            <person name="Allmer J."/>
            <person name="Balk J."/>
            <person name="Bisova K."/>
            <person name="Chen C.J."/>
            <person name="Elias M."/>
            <person name="Gendler K."/>
            <person name="Hauser C."/>
            <person name="Lamb M.R."/>
            <person name="Ledford H."/>
            <person name="Long J.C."/>
            <person name="Minagawa J."/>
            <person name="Page M.D."/>
            <person name="Pan J."/>
            <person name="Pootakham W."/>
            <person name="Roje S."/>
            <person name="Rose A."/>
            <person name="Stahlberg E."/>
            <person name="Terauchi A.M."/>
            <person name="Yang P."/>
            <person name="Ball S."/>
            <person name="Bowler C."/>
            <person name="Dieckmann C.L."/>
            <person name="Gladyshev V.N."/>
            <person name="Green P."/>
            <person name="Jorgensen R."/>
            <person name="Mayfield S."/>
            <person name="Mueller-Roeber B."/>
            <person name="Rajamani S."/>
            <person name="Sayre R.T."/>
            <person name="Brokstein P."/>
            <person name="Dubchak I."/>
            <person name="Goodstein D."/>
            <person name="Hornick L."/>
            <person name="Huang Y.W."/>
            <person name="Jhaveri J."/>
            <person name="Luo Y."/>
            <person name="Martinez D."/>
            <person name="Ngau W.C."/>
            <person name="Otillar B."/>
            <person name="Poliakov A."/>
            <person name="Porter A."/>
            <person name="Szajkowski L."/>
            <person name="Werner G."/>
            <person name="Zhou K."/>
            <person name="Grigoriev I.V."/>
            <person name="Rokhsar D.S."/>
            <person name="Grossman A.R."/>
        </authorList>
    </citation>
    <scope>NUCLEOTIDE SEQUENCE [LARGE SCALE GENOMIC DNA]</scope>
    <source>
        <strain evidence="3">CC-503</strain>
    </source>
</reference>
<evidence type="ECO:0000313" key="3">
    <source>
        <dbReference type="Proteomes" id="UP000006906"/>
    </source>
</evidence>
<dbReference type="AlphaFoldDB" id="A0A2K3E0C0"/>
<sequence length="600" mass="61260">MAGRQRRQQPADDALPDWTDSEPEDYLEELRQEAREKASTKLNITEQVVADLCHCVRYSSLDPELRASVRFKLRRLAASSGQGHAYAEAALETPQHLYLLLHSTCSGGKSGGHGSSGSADDAAAASLADVLTPADLRRCRLTPPDTRRHAASGSSRGRRGFSRAPRTGGATGAAAVAADGAEVGASAGASASPRELGHDLQQEQQQHSQTHYLLGYCVILQRRWQQLSPTPSGASSSTSSSSNSSTSTGTSYCLIEFFDTLAPGYNLGQLLWRRAGQLLLAAAGSSTSSSSDASLSSSNSAGTGTGSSSCGDAGGLLLRRWPFPLAPNNILYWAKAESRIPELQPGGLLRAFRQLQAAAANGSSSSVDEGRSSRRSPPIGADSGAAVAGAAGAVRPEGAEGAEGDDTRAFRRFCEGPLQWHSAAVDIYLDGLNEADACAGAGSSSAMGWRGTAGTSCAGEAVGGGGEQKRTGAGVDTGGALPAATAVAAVPARPRAGGSGGRRRSPRPLAAVAWQGHVQGPAAAAVSVAVRAGGAARGSRAIAAAVASAVAVTHCALQPGLTAAAVRMTPRPTCGTCVLRGPQPLLTRVRGLALSRVVWG</sequence>
<dbReference type="GeneID" id="66052240"/>
<evidence type="ECO:0000256" key="1">
    <source>
        <dbReference type="SAM" id="MobiDB-lite"/>
    </source>
</evidence>
<dbReference type="Proteomes" id="UP000006906">
    <property type="component" value="Chromosome 2"/>
</dbReference>
<dbReference type="KEGG" id="cre:CHLRE_02g078316v5"/>
<feature type="compositionally biased region" description="Low complexity" evidence="1">
    <location>
        <begin position="162"/>
        <end position="194"/>
    </location>
</feature>
<feature type="region of interest" description="Disordered" evidence="1">
    <location>
        <begin position="286"/>
        <end position="308"/>
    </location>
</feature>
<feature type="region of interest" description="Disordered" evidence="1">
    <location>
        <begin position="1"/>
        <end position="23"/>
    </location>
</feature>
<dbReference type="RefSeq" id="XP_042926824.1">
    <property type="nucleotide sequence ID" value="XM_043059190.1"/>
</dbReference>
<feature type="compositionally biased region" description="Low complexity" evidence="1">
    <location>
        <begin position="380"/>
        <end position="396"/>
    </location>
</feature>
<keyword evidence="3" id="KW-1185">Reference proteome</keyword>
<organism evidence="2 3">
    <name type="scientific">Chlamydomonas reinhardtii</name>
    <name type="common">Chlamydomonas smithii</name>
    <dbReference type="NCBI Taxonomy" id="3055"/>
    <lineage>
        <taxon>Eukaryota</taxon>
        <taxon>Viridiplantae</taxon>
        <taxon>Chlorophyta</taxon>
        <taxon>core chlorophytes</taxon>
        <taxon>Chlorophyceae</taxon>
        <taxon>CS clade</taxon>
        <taxon>Chlamydomonadales</taxon>
        <taxon>Chlamydomonadaceae</taxon>
        <taxon>Chlamydomonas</taxon>
    </lineage>
</organism>
<gene>
    <name evidence="2" type="ORF">CHLRE_02g078316v5</name>
</gene>
<accession>A0A2K3E0C0</accession>
<dbReference type="InParanoid" id="A0A2K3E0C0"/>
<dbReference type="OrthoDB" id="10627354at2759"/>
<feature type="region of interest" description="Disordered" evidence="1">
    <location>
        <begin position="136"/>
        <end position="204"/>
    </location>
</feature>
<feature type="region of interest" description="Disordered" evidence="1">
    <location>
        <begin position="362"/>
        <end position="404"/>
    </location>
</feature>
<proteinExistence type="predicted"/>
<evidence type="ECO:0000313" key="2">
    <source>
        <dbReference type="EMBL" id="PNW86238.1"/>
    </source>
</evidence>
<name>A0A2K3E0C0_CHLRE</name>
<protein>
    <submittedName>
        <fullName evidence="2">Uncharacterized protein</fullName>
    </submittedName>
</protein>